<accession>Q0G3S0</accession>
<feature type="region of interest" description="Disordered" evidence="1">
    <location>
        <begin position="314"/>
        <end position="333"/>
    </location>
</feature>
<dbReference type="HOGENOM" id="CLU_813181_0_0_5"/>
<dbReference type="Proteomes" id="UP000004310">
    <property type="component" value="Unassembled WGS sequence"/>
</dbReference>
<dbReference type="PIRSF" id="PIRSF034285">
    <property type="entry name" value="UCP034285"/>
    <property type="match status" value="1"/>
</dbReference>
<dbReference type="Gene3D" id="3.40.50.300">
    <property type="entry name" value="P-loop containing nucleotide triphosphate hydrolases"/>
    <property type="match status" value="1"/>
</dbReference>
<evidence type="ECO:0000313" key="3">
    <source>
        <dbReference type="Proteomes" id="UP000004310"/>
    </source>
</evidence>
<evidence type="ECO:0008006" key="4">
    <source>
        <dbReference type="Google" id="ProtNLM"/>
    </source>
</evidence>
<name>Q0G3S0_9HYPH</name>
<dbReference type="STRING" id="217511.GCA_001463845_02882"/>
<reference evidence="2 3" key="1">
    <citation type="journal article" date="2010" name="J. Bacteriol.">
        <title>Genome sequence of Fulvimarina pelagi HTCC2506T, a Mn(II)-oxidizing alphaproteobacterium possessing an aerobic anoxygenic photosynthetic gene cluster and Xanthorhodopsin.</title>
        <authorList>
            <person name="Kang I."/>
            <person name="Oh H.M."/>
            <person name="Lim S.I."/>
            <person name="Ferriera S."/>
            <person name="Giovannoni S.J."/>
            <person name="Cho J.C."/>
        </authorList>
    </citation>
    <scope>NUCLEOTIDE SEQUENCE [LARGE SCALE GENOMIC DNA]</scope>
    <source>
        <strain evidence="2 3">HTCC2506</strain>
    </source>
</reference>
<comment type="caution">
    <text evidence="2">The sequence shown here is derived from an EMBL/GenBank/DDBJ whole genome shotgun (WGS) entry which is preliminary data.</text>
</comment>
<dbReference type="InterPro" id="IPR017026">
    <property type="entry name" value="ImuA"/>
</dbReference>
<proteinExistence type="predicted"/>
<gene>
    <name evidence="2" type="ORF">FP2506_15049</name>
</gene>
<dbReference type="eggNOG" id="COG4544">
    <property type="taxonomic scope" value="Bacteria"/>
</dbReference>
<keyword evidence="3" id="KW-1185">Reference proteome</keyword>
<sequence length="341" mass="36286">MEHLREEIARIEDKPATWFQDGNEVPRRAEAGSGSWNRWEAGEARSSDWPMKRGHKEDFPKSGRLKRTSTVPAAMSGTALQPRPCGLSAGETASLGDDVLDSALGGGFPVRGLAELHGDAVRDAGSLAGFAMALAGRLEAAPSRPVLWITEAPALSEAGLPYPMGLQAFGVPAEALTLVAARRLEEALWAAEEAARCAALSLVVLEVRGNPRQLGLEGTRRLHLRARGTKIPLLLLRQSGHAEATAAPLRLRIRPSPARPVADLADRPRLIGAPVFRLAVEKNRFAPPCRIDLVWSSHDRSFLCAPSSGGKPLPGAVAAETADRPDPARPAGANLALRLTG</sequence>
<dbReference type="EMBL" id="AATP01000002">
    <property type="protein sequence ID" value="EAU41761.1"/>
    <property type="molecule type" value="Genomic_DNA"/>
</dbReference>
<feature type="region of interest" description="Disordered" evidence="1">
    <location>
        <begin position="17"/>
        <end position="64"/>
    </location>
</feature>
<dbReference type="SUPFAM" id="SSF52540">
    <property type="entry name" value="P-loop containing nucleoside triphosphate hydrolases"/>
    <property type="match status" value="1"/>
</dbReference>
<protein>
    <recommendedName>
        <fullName evidence="4">Protein ImuA</fullName>
    </recommendedName>
</protein>
<dbReference type="AlphaFoldDB" id="Q0G3S0"/>
<organism evidence="2 3">
    <name type="scientific">Fulvimarina pelagi HTCC2506</name>
    <dbReference type="NCBI Taxonomy" id="314231"/>
    <lineage>
        <taxon>Bacteria</taxon>
        <taxon>Pseudomonadati</taxon>
        <taxon>Pseudomonadota</taxon>
        <taxon>Alphaproteobacteria</taxon>
        <taxon>Hyphomicrobiales</taxon>
        <taxon>Aurantimonadaceae</taxon>
        <taxon>Fulvimarina</taxon>
    </lineage>
</organism>
<dbReference type="InterPro" id="IPR027417">
    <property type="entry name" value="P-loop_NTPase"/>
</dbReference>
<evidence type="ECO:0000313" key="2">
    <source>
        <dbReference type="EMBL" id="EAU41761.1"/>
    </source>
</evidence>
<evidence type="ECO:0000256" key="1">
    <source>
        <dbReference type="SAM" id="MobiDB-lite"/>
    </source>
</evidence>